<protein>
    <recommendedName>
        <fullName evidence="16">Peptidase M28 domain-containing protein</fullName>
    </recommendedName>
</protein>
<keyword evidence="9" id="KW-0862">Zinc</keyword>
<keyword evidence="12 15" id="KW-0472">Membrane</keyword>
<dbReference type="Pfam" id="PF04389">
    <property type="entry name" value="Peptidase_M28"/>
    <property type="match status" value="1"/>
</dbReference>
<feature type="region of interest" description="Disordered" evidence="14">
    <location>
        <begin position="641"/>
        <end position="679"/>
    </location>
</feature>
<dbReference type="GO" id="GO:0006508">
    <property type="term" value="P:proteolysis"/>
    <property type="evidence" value="ECO:0007669"/>
    <property type="project" value="UniProtKB-KW"/>
</dbReference>
<dbReference type="InterPro" id="IPR045175">
    <property type="entry name" value="M28_fam"/>
</dbReference>
<evidence type="ECO:0000259" key="16">
    <source>
        <dbReference type="Pfam" id="PF04389"/>
    </source>
</evidence>
<evidence type="ECO:0000256" key="13">
    <source>
        <dbReference type="ARBA" id="ARBA00023180"/>
    </source>
</evidence>
<keyword evidence="11" id="KW-0482">Metalloprotease</keyword>
<feature type="transmembrane region" description="Helical" evidence="15">
    <location>
        <begin position="469"/>
        <end position="488"/>
    </location>
</feature>
<dbReference type="GO" id="GO:0008235">
    <property type="term" value="F:metalloexopeptidase activity"/>
    <property type="evidence" value="ECO:0007669"/>
    <property type="project" value="InterPro"/>
</dbReference>
<proteinExistence type="inferred from homology"/>
<feature type="transmembrane region" description="Helical" evidence="15">
    <location>
        <begin position="598"/>
        <end position="617"/>
    </location>
</feature>
<comment type="caution">
    <text evidence="17">The sequence shown here is derived from an EMBL/GenBank/DDBJ whole genome shotgun (WGS) entry which is preliminary data.</text>
</comment>
<dbReference type="PANTHER" id="PTHR12147:SF22">
    <property type="entry name" value="ENDOPLASMIC RETICULUM METALLOPEPTIDASE 1"/>
    <property type="match status" value="1"/>
</dbReference>
<evidence type="ECO:0000256" key="14">
    <source>
        <dbReference type="SAM" id="MobiDB-lite"/>
    </source>
</evidence>
<organism evidence="17 18">
    <name type="scientific">Pleodorina starrii</name>
    <dbReference type="NCBI Taxonomy" id="330485"/>
    <lineage>
        <taxon>Eukaryota</taxon>
        <taxon>Viridiplantae</taxon>
        <taxon>Chlorophyta</taxon>
        <taxon>core chlorophytes</taxon>
        <taxon>Chlorophyceae</taxon>
        <taxon>CS clade</taxon>
        <taxon>Chlamydomonadales</taxon>
        <taxon>Volvocaceae</taxon>
        <taxon>Pleodorina</taxon>
    </lineage>
</organism>
<dbReference type="OrthoDB" id="76293at2759"/>
<evidence type="ECO:0000256" key="5">
    <source>
        <dbReference type="ARBA" id="ARBA00022692"/>
    </source>
</evidence>
<feature type="transmembrane region" description="Helical" evidence="15">
    <location>
        <begin position="437"/>
        <end position="457"/>
    </location>
</feature>
<dbReference type="EMBL" id="BRXU01000036">
    <property type="protein sequence ID" value="GLC60638.1"/>
    <property type="molecule type" value="Genomic_DNA"/>
</dbReference>
<feature type="compositionally biased region" description="Low complexity" evidence="14">
    <location>
        <begin position="757"/>
        <end position="766"/>
    </location>
</feature>
<keyword evidence="8" id="KW-0256">Endoplasmic reticulum</keyword>
<keyword evidence="4" id="KW-0645">Protease</keyword>
<feature type="region of interest" description="Disordered" evidence="14">
    <location>
        <begin position="757"/>
        <end position="786"/>
    </location>
</feature>
<keyword evidence="18" id="KW-1185">Reference proteome</keyword>
<dbReference type="InterPro" id="IPR007484">
    <property type="entry name" value="Peptidase_M28"/>
</dbReference>
<keyword evidence="13" id="KW-0325">Glycoprotein</keyword>
<evidence type="ECO:0000256" key="8">
    <source>
        <dbReference type="ARBA" id="ARBA00022824"/>
    </source>
</evidence>
<keyword evidence="5 15" id="KW-0812">Transmembrane</keyword>
<comment type="subcellular location">
    <subcellularLocation>
        <location evidence="2">Endoplasmic reticulum membrane</location>
        <topology evidence="2">Multi-pass membrane protein</topology>
    </subcellularLocation>
</comment>
<dbReference type="FunFam" id="3.40.630.10:FF:000008">
    <property type="entry name" value="Endoplasmic reticulum metallopeptidase 1"/>
    <property type="match status" value="1"/>
</dbReference>
<keyword evidence="10 15" id="KW-1133">Transmembrane helix</keyword>
<evidence type="ECO:0000256" key="12">
    <source>
        <dbReference type="ARBA" id="ARBA00023136"/>
    </source>
</evidence>
<evidence type="ECO:0000256" key="15">
    <source>
        <dbReference type="SAM" id="Phobius"/>
    </source>
</evidence>
<feature type="domain" description="Peptidase M28" evidence="16">
    <location>
        <begin position="157"/>
        <end position="351"/>
    </location>
</feature>
<keyword evidence="6" id="KW-0479">Metal-binding</keyword>
<evidence type="ECO:0000313" key="18">
    <source>
        <dbReference type="Proteomes" id="UP001165080"/>
    </source>
</evidence>
<evidence type="ECO:0000256" key="6">
    <source>
        <dbReference type="ARBA" id="ARBA00022723"/>
    </source>
</evidence>
<accession>A0A9W6BYL3</accession>
<evidence type="ECO:0000256" key="11">
    <source>
        <dbReference type="ARBA" id="ARBA00023049"/>
    </source>
</evidence>
<feature type="region of interest" description="Disordered" evidence="14">
    <location>
        <begin position="872"/>
        <end position="895"/>
    </location>
</feature>
<dbReference type="GO" id="GO:0005789">
    <property type="term" value="C:endoplasmic reticulum membrane"/>
    <property type="evidence" value="ECO:0007669"/>
    <property type="project" value="UniProtKB-SubCell"/>
</dbReference>
<feature type="transmembrane region" description="Helical" evidence="15">
    <location>
        <begin position="509"/>
        <end position="532"/>
    </location>
</feature>
<feature type="transmembrane region" description="Helical" evidence="15">
    <location>
        <begin position="561"/>
        <end position="586"/>
    </location>
</feature>
<evidence type="ECO:0000256" key="1">
    <source>
        <dbReference type="ARBA" id="ARBA00001947"/>
    </source>
</evidence>
<feature type="compositionally biased region" description="Low complexity" evidence="14">
    <location>
        <begin position="645"/>
        <end position="660"/>
    </location>
</feature>
<name>A0A9W6BYL3_9CHLO</name>
<dbReference type="Proteomes" id="UP001165080">
    <property type="component" value="Unassembled WGS sequence"/>
</dbReference>
<sequence>MVENSSAAGASAAASKSVRKSTDDERAEEPIVPWANARLLALGLIAYYAIMLPLMELRLHWTPPVRPASAPPDLFSEQRAMTHVEALAGQLPDRQISMPQLQKAHEYIVRQGQMLAELAAARGGDVEVKVHRETVSGSVAMDFGGVPFTNAYRGLTNIVVTLTPAAAVGRPGLLIAAHHDSAVASPGASDDVSMVAVVLEAARALLSRPTSALPGVPLVLLFDGGEESICQAGHGFFNSSPHARGLGAFINLEAMGAGGLPILFQHTGGWTVEAWARGARNAHGARIAQDIFDTGIIPGDTDYRMFSARHFGSLPGLDIAFIRDSAAYHSHLDNVGRLRRGAMQDMGDALLGGLMSMAAALAADTEGQLRSAKALRDRSVYFDLIGCGMVTYPDSLAALLHTAPLALLLMMPLASVAAGHTAAGVMCRMLAAAGRAVGALLGAVVAPAVLGVARVAVSGVAMSWYSRHWLAYATFLPLSVAVAVRPWLGLRAEAMKRRPGQQGHYVACQVYGVGLVLSALAAGLCCCGVQGFSQVLAMGGLLAFVVGSLLDNGAPTLTSSVAAGVFAVVTVPLVVMTAILGTFLDVMMERMALTGHHSIFLADGVIGLLTGSAVLGYSCSCLLPLAGYALGGLLDRYQDDETASKRSGSSSSSSSSSRSSGKGGGRSAKGGGGGGGGGNGSAAAASRLVLAVLVAASAAASGWSSLERVPYSRDSPRRITITHLHETGSWVPEDDAFPASAARAVAAAVAAAELHPAAAATPAEVQEPPPSPEAERRDLAAQLRPPPPSVPAKLVLGIVDSNPWAQLFPEPAAALAAFSPVVRQGSAVRYDGLAHEYAWLHPLDRLLGKMVMEAEPCTAPLVAVPPYVRKVGEERRGGGGQSDTDGGGRRRTNGTTTRVVHLRVFSEAHCWGMLNFTSAAPLRAWSLPSAPVSAAMRPPPPPSSSSSYDSQRRQPYYYYHMVRFSHEAESPFWDLWVELQGWEGVNGAGAEGTREEGRQSVPRVSAGETDPRVSAGETDPWVIVELSATYLPLTAELRAVQDALPDWVAPTWIGTTYHSSYKF</sequence>
<dbReference type="AlphaFoldDB" id="A0A9W6BYL3"/>
<feature type="region of interest" description="Disordered" evidence="14">
    <location>
        <begin position="1"/>
        <end position="27"/>
    </location>
</feature>
<evidence type="ECO:0000256" key="2">
    <source>
        <dbReference type="ARBA" id="ARBA00004477"/>
    </source>
</evidence>
<dbReference type="Gene3D" id="3.40.630.10">
    <property type="entry name" value="Zn peptidases"/>
    <property type="match status" value="1"/>
</dbReference>
<evidence type="ECO:0000256" key="7">
    <source>
        <dbReference type="ARBA" id="ARBA00022801"/>
    </source>
</evidence>
<dbReference type="SUPFAM" id="SSF53187">
    <property type="entry name" value="Zn-dependent exopeptidases"/>
    <property type="match status" value="1"/>
</dbReference>
<comment type="cofactor">
    <cofactor evidence="1">
        <name>Zn(2+)</name>
        <dbReference type="ChEBI" id="CHEBI:29105"/>
    </cofactor>
</comment>
<keyword evidence="7" id="KW-0378">Hydrolase</keyword>
<feature type="compositionally biased region" description="Low complexity" evidence="14">
    <location>
        <begin position="1"/>
        <end position="16"/>
    </location>
</feature>
<feature type="transmembrane region" description="Helical" evidence="15">
    <location>
        <begin position="406"/>
        <end position="425"/>
    </location>
</feature>
<evidence type="ECO:0000256" key="4">
    <source>
        <dbReference type="ARBA" id="ARBA00022670"/>
    </source>
</evidence>
<evidence type="ECO:0000256" key="10">
    <source>
        <dbReference type="ARBA" id="ARBA00022989"/>
    </source>
</evidence>
<dbReference type="PANTHER" id="PTHR12147">
    <property type="entry name" value="METALLOPEPTIDASE M28 FAMILY MEMBER"/>
    <property type="match status" value="1"/>
</dbReference>
<dbReference type="CDD" id="cd03875">
    <property type="entry name" value="M28_Fxna_like"/>
    <property type="match status" value="1"/>
</dbReference>
<dbReference type="GO" id="GO:0046872">
    <property type="term" value="F:metal ion binding"/>
    <property type="evidence" value="ECO:0007669"/>
    <property type="project" value="UniProtKB-KW"/>
</dbReference>
<feature type="region of interest" description="Disordered" evidence="14">
    <location>
        <begin position="987"/>
        <end position="1014"/>
    </location>
</feature>
<evidence type="ECO:0000256" key="3">
    <source>
        <dbReference type="ARBA" id="ARBA00010918"/>
    </source>
</evidence>
<comment type="similarity">
    <text evidence="3">Belongs to the peptidase M28 family.</text>
</comment>
<dbReference type="InterPro" id="IPR048024">
    <property type="entry name" value="Fxna-like_M28_dom"/>
</dbReference>
<reference evidence="17 18" key="1">
    <citation type="journal article" date="2023" name="Commun. Biol.">
        <title>Reorganization of the ancestral sex-determining regions during the evolution of trioecy in Pleodorina starrii.</title>
        <authorList>
            <person name="Takahashi K."/>
            <person name="Suzuki S."/>
            <person name="Kawai-Toyooka H."/>
            <person name="Yamamoto K."/>
            <person name="Hamaji T."/>
            <person name="Ootsuki R."/>
            <person name="Yamaguchi H."/>
            <person name="Kawachi M."/>
            <person name="Higashiyama T."/>
            <person name="Nozaki H."/>
        </authorList>
    </citation>
    <scope>NUCLEOTIDE SEQUENCE [LARGE SCALE GENOMIC DNA]</scope>
    <source>
        <strain evidence="17 18">NIES-4479</strain>
    </source>
</reference>
<evidence type="ECO:0000313" key="17">
    <source>
        <dbReference type="EMBL" id="GLC60638.1"/>
    </source>
</evidence>
<gene>
    <name evidence="17" type="primary">PLEST010504</name>
    <name evidence="17" type="ORF">PLESTB_001650700</name>
</gene>
<evidence type="ECO:0000256" key="9">
    <source>
        <dbReference type="ARBA" id="ARBA00022833"/>
    </source>
</evidence>
<feature type="compositionally biased region" description="Gly residues" evidence="14">
    <location>
        <begin position="661"/>
        <end position="679"/>
    </location>
</feature>